<keyword evidence="3 6" id="KW-0812">Transmembrane</keyword>
<evidence type="ECO:0000256" key="3">
    <source>
        <dbReference type="ARBA" id="ARBA00022692"/>
    </source>
</evidence>
<evidence type="ECO:0000259" key="7">
    <source>
        <dbReference type="Pfam" id="PF00892"/>
    </source>
</evidence>
<dbReference type="EMBL" id="PQSP01000006">
    <property type="protein sequence ID" value="RUS66160.1"/>
    <property type="molecule type" value="Genomic_DNA"/>
</dbReference>
<organism evidence="8 9">
    <name type="scientific">Saezia sanguinis</name>
    <dbReference type="NCBI Taxonomy" id="1965230"/>
    <lineage>
        <taxon>Bacteria</taxon>
        <taxon>Pseudomonadati</taxon>
        <taxon>Pseudomonadota</taxon>
        <taxon>Betaproteobacteria</taxon>
        <taxon>Burkholderiales</taxon>
        <taxon>Saeziaceae</taxon>
        <taxon>Saezia</taxon>
    </lineage>
</organism>
<feature type="transmembrane region" description="Helical" evidence="6">
    <location>
        <begin position="81"/>
        <end position="100"/>
    </location>
</feature>
<feature type="transmembrane region" description="Helical" evidence="6">
    <location>
        <begin position="257"/>
        <end position="273"/>
    </location>
</feature>
<reference evidence="8 9" key="1">
    <citation type="submission" date="2018-01" db="EMBL/GenBank/DDBJ databases">
        <title>Saezia sanguinis gen. nov., sp. nov., in the order Burkholderiales isolated from human blood.</title>
        <authorList>
            <person name="Medina-Pascual M.J."/>
            <person name="Valdezate S."/>
            <person name="Monzon S."/>
            <person name="Cuesta I."/>
            <person name="Carrasco G."/>
            <person name="Villalon P."/>
            <person name="Saez-Nieto J.A."/>
        </authorList>
    </citation>
    <scope>NUCLEOTIDE SEQUENCE [LARGE SCALE GENOMIC DNA]</scope>
    <source>
        <strain evidence="8 9">CNM695-12</strain>
    </source>
</reference>
<dbReference type="RefSeq" id="WP_126980416.1">
    <property type="nucleotide sequence ID" value="NZ_PQSP01000006.1"/>
</dbReference>
<feature type="transmembrane region" description="Helical" evidence="6">
    <location>
        <begin position="138"/>
        <end position="157"/>
    </location>
</feature>
<feature type="transmembrane region" description="Helical" evidence="6">
    <location>
        <begin position="106"/>
        <end position="131"/>
    </location>
</feature>
<dbReference type="Pfam" id="PF00892">
    <property type="entry name" value="EamA"/>
    <property type="match status" value="2"/>
</dbReference>
<sequence>MQVRQLPRFIPAWLVNHTNPWLLPALLACYLIWGSTFYAVQVALHSFPPFFQMGTRFLAASAILFAWALWRRSRWPTLQQWIHAAIAGTLMLGGGMGLLACAEQYIHSSLAAAMTTLEPLLICLLSIALGWRATRRELLGIGIGIFGVILLSCQGSLQAQPMGLVYMLGSVVCWSVGSVLLARYLHPATGAIGLASQMLCGAIVLLILSHFRAETPQIPTHSAWLAWGYLVLAGSLGAYCAYMYLIKNASPAVYTSYNYVIPVIALAIGVIWGHEQVQAVEMLAMGICLSGIVLLLSPKPHK</sequence>
<evidence type="ECO:0000313" key="9">
    <source>
        <dbReference type="Proteomes" id="UP000286947"/>
    </source>
</evidence>
<accession>A0A433SBQ1</accession>
<dbReference type="InterPro" id="IPR000620">
    <property type="entry name" value="EamA_dom"/>
</dbReference>
<keyword evidence="4 6" id="KW-1133">Transmembrane helix</keyword>
<evidence type="ECO:0000256" key="2">
    <source>
        <dbReference type="ARBA" id="ARBA00007362"/>
    </source>
</evidence>
<evidence type="ECO:0000313" key="8">
    <source>
        <dbReference type="EMBL" id="RUS66160.1"/>
    </source>
</evidence>
<dbReference type="InterPro" id="IPR050638">
    <property type="entry name" value="AA-Vitamin_Transporters"/>
</dbReference>
<feature type="domain" description="EamA" evidence="7">
    <location>
        <begin position="162"/>
        <end position="296"/>
    </location>
</feature>
<dbReference type="InterPro" id="IPR037185">
    <property type="entry name" value="EmrE-like"/>
</dbReference>
<feature type="transmembrane region" description="Helical" evidence="6">
    <location>
        <begin position="163"/>
        <end position="185"/>
    </location>
</feature>
<feature type="transmembrane region" description="Helical" evidence="6">
    <location>
        <begin position="223"/>
        <end position="245"/>
    </location>
</feature>
<dbReference type="PROSITE" id="PS51257">
    <property type="entry name" value="PROKAR_LIPOPROTEIN"/>
    <property type="match status" value="1"/>
</dbReference>
<dbReference type="Proteomes" id="UP000286947">
    <property type="component" value="Unassembled WGS sequence"/>
</dbReference>
<dbReference type="PANTHER" id="PTHR32322">
    <property type="entry name" value="INNER MEMBRANE TRANSPORTER"/>
    <property type="match status" value="1"/>
</dbReference>
<feature type="transmembrane region" description="Helical" evidence="6">
    <location>
        <begin position="192"/>
        <end position="211"/>
    </location>
</feature>
<keyword evidence="5 6" id="KW-0472">Membrane</keyword>
<protein>
    <submittedName>
        <fullName evidence="8">Putative inner membrane transporter YedA</fullName>
    </submittedName>
</protein>
<dbReference type="PANTHER" id="PTHR32322:SF2">
    <property type="entry name" value="EAMA DOMAIN-CONTAINING PROTEIN"/>
    <property type="match status" value="1"/>
</dbReference>
<proteinExistence type="inferred from homology"/>
<comment type="caution">
    <text evidence="8">The sequence shown here is derived from an EMBL/GenBank/DDBJ whole genome shotgun (WGS) entry which is preliminary data.</text>
</comment>
<gene>
    <name evidence="8" type="primary">yedA</name>
    <name evidence="8" type="ORF">CUZ56_02238</name>
</gene>
<dbReference type="OrthoDB" id="9812547at2"/>
<feature type="domain" description="EamA" evidence="7">
    <location>
        <begin position="25"/>
        <end position="152"/>
    </location>
</feature>
<comment type="similarity">
    <text evidence="2">Belongs to the EamA transporter family.</text>
</comment>
<feature type="transmembrane region" description="Helical" evidence="6">
    <location>
        <begin position="21"/>
        <end position="44"/>
    </location>
</feature>
<dbReference type="GO" id="GO:0016020">
    <property type="term" value="C:membrane"/>
    <property type="evidence" value="ECO:0007669"/>
    <property type="project" value="UniProtKB-SubCell"/>
</dbReference>
<feature type="transmembrane region" description="Helical" evidence="6">
    <location>
        <begin position="279"/>
        <end position="297"/>
    </location>
</feature>
<evidence type="ECO:0000256" key="5">
    <source>
        <dbReference type="ARBA" id="ARBA00023136"/>
    </source>
</evidence>
<evidence type="ECO:0000256" key="4">
    <source>
        <dbReference type="ARBA" id="ARBA00022989"/>
    </source>
</evidence>
<comment type="subcellular location">
    <subcellularLocation>
        <location evidence="1">Membrane</location>
        <topology evidence="1">Multi-pass membrane protein</topology>
    </subcellularLocation>
</comment>
<name>A0A433SBQ1_9BURK</name>
<dbReference type="AlphaFoldDB" id="A0A433SBQ1"/>
<keyword evidence="9" id="KW-1185">Reference proteome</keyword>
<feature type="transmembrane region" description="Helical" evidence="6">
    <location>
        <begin position="50"/>
        <end position="69"/>
    </location>
</feature>
<evidence type="ECO:0000256" key="1">
    <source>
        <dbReference type="ARBA" id="ARBA00004141"/>
    </source>
</evidence>
<dbReference type="SUPFAM" id="SSF103481">
    <property type="entry name" value="Multidrug resistance efflux transporter EmrE"/>
    <property type="match status" value="2"/>
</dbReference>
<evidence type="ECO:0000256" key="6">
    <source>
        <dbReference type="SAM" id="Phobius"/>
    </source>
</evidence>